<evidence type="ECO:0000313" key="1">
    <source>
        <dbReference type="EMBL" id="CAE6534791.1"/>
    </source>
</evidence>
<reference evidence="1" key="1">
    <citation type="submission" date="2021-01" db="EMBL/GenBank/DDBJ databases">
        <authorList>
            <person name="Kaushik A."/>
        </authorList>
    </citation>
    <scope>NUCLEOTIDE SEQUENCE</scope>
    <source>
        <strain evidence="1">AG2-2IIIB</strain>
    </source>
</reference>
<name>A0A8H3HR11_9AGAM</name>
<dbReference type="EMBL" id="CAJMWT010008684">
    <property type="protein sequence ID" value="CAE6534791.1"/>
    <property type="molecule type" value="Genomic_DNA"/>
</dbReference>
<proteinExistence type="predicted"/>
<sequence length="316" mass="35393">MPCSLPTEVLLAICEQTYSESSTQPTKLRRRKQAVGSELNVFKPWILDIKSFSCASRRFREVAASLLFRNVCIRTREQVVDLVRSKLLVYVCHVHFPVINILTCRRPLGPHIMKLVEQTQSLKVASSDPAFYTDLKRHFVCLLNSKTRLDRLEIYGEVNLPHVDSMSVLADLVPHLPKVIRTLTVTLPGGRPSIAGIQSFFAQISPEEGDNHPLSRLEHLYLSMQLPLQVALSPAELALPLARRLPSLELIAIAPHKGSQFAAPSQLGDPGGNGWEMGVDRVDVWKVNRGARWKIVPDEERDQDQVQLGNFASVNV</sequence>
<organism evidence="1 2">
    <name type="scientific">Rhizoctonia solani</name>
    <dbReference type="NCBI Taxonomy" id="456999"/>
    <lineage>
        <taxon>Eukaryota</taxon>
        <taxon>Fungi</taxon>
        <taxon>Dikarya</taxon>
        <taxon>Basidiomycota</taxon>
        <taxon>Agaricomycotina</taxon>
        <taxon>Agaricomycetes</taxon>
        <taxon>Cantharellales</taxon>
        <taxon>Ceratobasidiaceae</taxon>
        <taxon>Rhizoctonia</taxon>
    </lineage>
</organism>
<protein>
    <submittedName>
        <fullName evidence="1">Uncharacterized protein</fullName>
    </submittedName>
</protein>
<comment type="caution">
    <text evidence="1">The sequence shown here is derived from an EMBL/GenBank/DDBJ whole genome shotgun (WGS) entry which is preliminary data.</text>
</comment>
<dbReference type="AlphaFoldDB" id="A0A8H3HR11"/>
<gene>
    <name evidence="1" type="ORF">RDB_LOCUS184423</name>
</gene>
<dbReference type="Proteomes" id="UP000663843">
    <property type="component" value="Unassembled WGS sequence"/>
</dbReference>
<evidence type="ECO:0000313" key="2">
    <source>
        <dbReference type="Proteomes" id="UP000663843"/>
    </source>
</evidence>
<accession>A0A8H3HR11</accession>